<protein>
    <recommendedName>
        <fullName evidence="2">Water stress and hypersensitive response domain-containing protein</fullName>
    </recommendedName>
</protein>
<dbReference type="InterPro" id="IPR013990">
    <property type="entry name" value="WHy-dom"/>
</dbReference>
<evidence type="ECO:0000259" key="2">
    <source>
        <dbReference type="SMART" id="SM00769"/>
    </source>
</evidence>
<dbReference type="SMART" id="SM00769">
    <property type="entry name" value="WHy"/>
    <property type="match status" value="1"/>
</dbReference>
<organism evidence="3 4">
    <name type="scientific">Zingiber officinale</name>
    <name type="common">Ginger</name>
    <name type="synonym">Amomum zingiber</name>
    <dbReference type="NCBI Taxonomy" id="94328"/>
    <lineage>
        <taxon>Eukaryota</taxon>
        <taxon>Viridiplantae</taxon>
        <taxon>Streptophyta</taxon>
        <taxon>Embryophyta</taxon>
        <taxon>Tracheophyta</taxon>
        <taxon>Spermatophyta</taxon>
        <taxon>Magnoliopsida</taxon>
        <taxon>Liliopsida</taxon>
        <taxon>Zingiberales</taxon>
        <taxon>Zingiberaceae</taxon>
        <taxon>Zingiber</taxon>
    </lineage>
</organism>
<dbReference type="Pfam" id="PF03168">
    <property type="entry name" value="LEA_2"/>
    <property type="match status" value="1"/>
</dbReference>
<sequence length="160" mass="17208">MASLFDKAKEFVAEKIAGVPKPEASLAAVSIKSFSRNSFLFHSDVAVQNPYSRPIPICEVSFSLKSAGREIASGRIPDPGSLAANGETKLEVPVKVPYDFMISLLKDVGRDWDIDYQLDVGLIVDLPIVGDLTIPLSAKGEIKLPTVSDLFKRGGDGSDD</sequence>
<dbReference type="GO" id="GO:0009269">
    <property type="term" value="P:response to desiccation"/>
    <property type="evidence" value="ECO:0007669"/>
    <property type="project" value="InterPro"/>
</dbReference>
<comment type="similarity">
    <text evidence="1">Belongs to the LEA type 2 family.</text>
</comment>
<dbReference type="InterPro" id="IPR004864">
    <property type="entry name" value="LEA_2"/>
</dbReference>
<comment type="caution">
    <text evidence="3">The sequence shown here is derived from an EMBL/GenBank/DDBJ whole genome shotgun (WGS) entry which is preliminary data.</text>
</comment>
<gene>
    <name evidence="3" type="ORF">ZIOFF_036278</name>
</gene>
<feature type="domain" description="Water stress and hypersensitive response" evidence="2">
    <location>
        <begin position="24"/>
        <end position="141"/>
    </location>
</feature>
<dbReference type="EMBL" id="JACMSC010000010">
    <property type="protein sequence ID" value="KAG6503954.1"/>
    <property type="molecule type" value="Genomic_DNA"/>
</dbReference>
<evidence type="ECO:0000313" key="3">
    <source>
        <dbReference type="EMBL" id="KAG6503954.1"/>
    </source>
</evidence>
<dbReference type="FunFam" id="2.60.40.1820:FF:000001">
    <property type="entry name" value="Desiccation protectant protein Lea14-like"/>
    <property type="match status" value="1"/>
</dbReference>
<reference evidence="3 4" key="1">
    <citation type="submission" date="2020-08" db="EMBL/GenBank/DDBJ databases">
        <title>Plant Genome Project.</title>
        <authorList>
            <person name="Zhang R.-G."/>
        </authorList>
    </citation>
    <scope>NUCLEOTIDE SEQUENCE [LARGE SCALE GENOMIC DNA]</scope>
    <source>
        <tissue evidence="3">Rhizome</tissue>
    </source>
</reference>
<dbReference type="InterPro" id="IPR045043">
    <property type="entry name" value="Lea14-like"/>
</dbReference>
<dbReference type="PANTHER" id="PTHR31459:SF19">
    <property type="entry name" value="DESICCATION-RELATED PROTEIN LEA14-RELATED"/>
    <property type="match status" value="1"/>
</dbReference>
<dbReference type="OrthoDB" id="588983at2759"/>
<evidence type="ECO:0000256" key="1">
    <source>
        <dbReference type="ARBA" id="ARBA00005960"/>
    </source>
</evidence>
<evidence type="ECO:0000313" key="4">
    <source>
        <dbReference type="Proteomes" id="UP000734854"/>
    </source>
</evidence>
<dbReference type="PANTHER" id="PTHR31459">
    <property type="match status" value="1"/>
</dbReference>
<dbReference type="AlphaFoldDB" id="A0A8J5GG34"/>
<name>A0A8J5GG34_ZINOF</name>
<dbReference type="GO" id="GO:0005829">
    <property type="term" value="C:cytosol"/>
    <property type="evidence" value="ECO:0007669"/>
    <property type="project" value="TreeGrafter"/>
</dbReference>
<proteinExistence type="inferred from homology"/>
<keyword evidence="4" id="KW-1185">Reference proteome</keyword>
<accession>A0A8J5GG34</accession>
<dbReference type="Proteomes" id="UP000734854">
    <property type="component" value="Unassembled WGS sequence"/>
</dbReference>